<dbReference type="InterPro" id="IPR002035">
    <property type="entry name" value="VWF_A"/>
</dbReference>
<dbReference type="PANTHER" id="PTHR46503:SF1">
    <property type="entry name" value="INTER-ALPHA-TRYPSIN INHIBITOR HEAVY CHAIN-LIKE PROTEIN"/>
    <property type="match status" value="1"/>
</dbReference>
<sequence>MLARVPTPKPFHKTLSLSFPIFNLRRSLAVLRDGISQPEASPMADDFAKAVEDGIRLSKRIYFGKDRSVSPPKTESMDKSLQSYLPTAPMVYAVISDPAIVDNPDIPSYQPHVHGRCDPPALIPLQMNGITLEVYCYLDTAFVTVSGSWRVHCVMGSRSCDCRFAIPMGEQGSVLGVEVEVPKKSYCTQLIAMDDRTNVEKAVRPETGGFLKPHIFVLTIPQVDGGSNLSVKVSWSQKLLYCNGQFSLGVPFSFPEYVTPAGKKISKKEKIQLNVNSGTGTEVLCKTTSHPLKQQRRHVGKLDFLYEAEVLTWSSTDFTFSYTVSLSHIFGGVLLQSPSVHDVDQREMFCLYLLPGVQQSRKVFRKDVVFVIDISGSMRGKLLEDTKNALSAALSELDPKDSFSIIAFNGETFLFSSLMELATKEAIENATQWIGMNFIAGGGTNILLPLNKAMELLSDTRGSMPIIFLITDGAVEDERHICDVMKSCVTNRGSKSPRIHTFGIGSFCNHYFLRMLAMIGGGYYDAAYDADSVEFRMRRLFTQASSAILANITIDNSDDLELEVYPSCIPDLLSESPLTVSGRYRGNFPDTLKVRGVFADLSNFVVDLKVQMAKEIPLDRVCAKQWIDLLTAQAWFSDDKQLEEKVAKMSIQTGIVSEYTRMILLETEEGKKAAGSEVSKKVDSRKQAESKGQKIILLPSLGVGFGNLSATAENIPPGCEAAKLPEAAEIFVKAASNCCGKMCSCCCCMCCIQACSRMNNQCAIVITQLCTALAFLGCLSCCSEVCCSGQDGG</sequence>
<dbReference type="CDD" id="cd01461">
    <property type="entry name" value="vWA_interalpha_trypsin_inhibitor"/>
    <property type="match status" value="1"/>
</dbReference>
<evidence type="ECO:0000313" key="2">
    <source>
        <dbReference type="EMBL" id="KAK9274868.1"/>
    </source>
</evidence>
<gene>
    <name evidence="2" type="ORF">L1049_022122</name>
</gene>
<protein>
    <recommendedName>
        <fullName evidence="1">VWFA domain-containing protein</fullName>
    </recommendedName>
</protein>
<dbReference type="SUPFAM" id="SSF53300">
    <property type="entry name" value="vWA-like"/>
    <property type="match status" value="1"/>
</dbReference>
<dbReference type="InterPro" id="IPR036465">
    <property type="entry name" value="vWFA_dom_sf"/>
</dbReference>
<accession>A0AAP0WQL0</accession>
<organism evidence="2 3">
    <name type="scientific">Liquidambar formosana</name>
    <name type="common">Formosan gum</name>
    <dbReference type="NCBI Taxonomy" id="63359"/>
    <lineage>
        <taxon>Eukaryota</taxon>
        <taxon>Viridiplantae</taxon>
        <taxon>Streptophyta</taxon>
        <taxon>Embryophyta</taxon>
        <taxon>Tracheophyta</taxon>
        <taxon>Spermatophyta</taxon>
        <taxon>Magnoliopsida</taxon>
        <taxon>eudicotyledons</taxon>
        <taxon>Gunneridae</taxon>
        <taxon>Pentapetalae</taxon>
        <taxon>Saxifragales</taxon>
        <taxon>Altingiaceae</taxon>
        <taxon>Liquidambar</taxon>
    </lineage>
</organism>
<evidence type="ECO:0000313" key="3">
    <source>
        <dbReference type="Proteomes" id="UP001415857"/>
    </source>
</evidence>
<dbReference type="Pfam" id="PF13768">
    <property type="entry name" value="VWA_3"/>
    <property type="match status" value="1"/>
</dbReference>
<dbReference type="EMBL" id="JBBPBK010000011">
    <property type="protein sequence ID" value="KAK9274868.1"/>
    <property type="molecule type" value="Genomic_DNA"/>
</dbReference>
<comment type="caution">
    <text evidence="2">The sequence shown here is derived from an EMBL/GenBank/DDBJ whole genome shotgun (WGS) entry which is preliminary data.</text>
</comment>
<evidence type="ECO:0000259" key="1">
    <source>
        <dbReference type="PROSITE" id="PS50234"/>
    </source>
</evidence>
<dbReference type="Proteomes" id="UP001415857">
    <property type="component" value="Unassembled WGS sequence"/>
</dbReference>
<dbReference type="PROSITE" id="PS50234">
    <property type="entry name" value="VWFA"/>
    <property type="match status" value="1"/>
</dbReference>
<dbReference type="PANTHER" id="PTHR46503">
    <property type="entry name" value="INTER-ALPHA-TRYPSIN INHIBITOR HEAVY CHAIN-LIKE PROTEIN"/>
    <property type="match status" value="1"/>
</dbReference>
<dbReference type="SMART" id="SM00327">
    <property type="entry name" value="VWA"/>
    <property type="match status" value="1"/>
</dbReference>
<proteinExistence type="predicted"/>
<feature type="domain" description="VWFA" evidence="1">
    <location>
        <begin position="367"/>
        <end position="544"/>
    </location>
</feature>
<dbReference type="AlphaFoldDB" id="A0AAP0WQL0"/>
<reference evidence="2 3" key="1">
    <citation type="journal article" date="2024" name="Plant J.">
        <title>Genome sequences and population genomics reveal climatic adaptation and genomic divergence between two closely related sweetgum species.</title>
        <authorList>
            <person name="Xu W.Q."/>
            <person name="Ren C.Q."/>
            <person name="Zhang X.Y."/>
            <person name="Comes H.P."/>
            <person name="Liu X.H."/>
            <person name="Li Y.G."/>
            <person name="Kettle C.J."/>
            <person name="Jalonen R."/>
            <person name="Gaisberger H."/>
            <person name="Ma Y.Z."/>
            <person name="Qiu Y.X."/>
        </authorList>
    </citation>
    <scope>NUCLEOTIDE SEQUENCE [LARGE SCALE GENOMIC DNA]</scope>
    <source>
        <strain evidence="2">Hangzhou</strain>
    </source>
</reference>
<dbReference type="Gene3D" id="3.40.50.410">
    <property type="entry name" value="von Willebrand factor, type A domain"/>
    <property type="match status" value="1"/>
</dbReference>
<keyword evidence="3" id="KW-1185">Reference proteome</keyword>
<name>A0AAP0WQL0_LIQFO</name>